<protein>
    <submittedName>
        <fullName evidence="1">Uncharacterized protein</fullName>
    </submittedName>
</protein>
<evidence type="ECO:0000313" key="2">
    <source>
        <dbReference type="Proteomes" id="UP000256999"/>
    </source>
</evidence>
<comment type="caution">
    <text evidence="1">The sequence shown here is derived from an EMBL/GenBank/DDBJ whole genome shotgun (WGS) entry which is preliminary data.</text>
</comment>
<dbReference type="RefSeq" id="WP_116000057.1">
    <property type="nucleotide sequence ID" value="NZ_QUOV01000001.1"/>
</dbReference>
<name>A0A3E0UFD8_9GAMM</name>
<evidence type="ECO:0000313" key="1">
    <source>
        <dbReference type="EMBL" id="REL35384.1"/>
    </source>
</evidence>
<proteinExistence type="predicted"/>
<sequence>MSNKSLKLRINSSLASFQDGNVSISKLRDSLELNGKAFENVNYDLIQELDDILHQLMTSQFAEEEECESGIAEVIQLIRHWLEKLPD</sequence>
<gene>
    <name evidence="1" type="ORF">DXX92_08460</name>
</gene>
<organism evidence="1 2">
    <name type="scientific">Thalassotalea euphylliae</name>
    <dbReference type="NCBI Taxonomy" id="1655234"/>
    <lineage>
        <taxon>Bacteria</taxon>
        <taxon>Pseudomonadati</taxon>
        <taxon>Pseudomonadota</taxon>
        <taxon>Gammaproteobacteria</taxon>
        <taxon>Alteromonadales</taxon>
        <taxon>Colwelliaceae</taxon>
        <taxon>Thalassotalea</taxon>
    </lineage>
</organism>
<dbReference type="Proteomes" id="UP000256999">
    <property type="component" value="Unassembled WGS sequence"/>
</dbReference>
<dbReference type="AlphaFoldDB" id="A0A3E0UFD8"/>
<dbReference type="EMBL" id="QUOV01000001">
    <property type="protein sequence ID" value="REL35384.1"/>
    <property type="molecule type" value="Genomic_DNA"/>
</dbReference>
<reference evidence="1 2" key="1">
    <citation type="submission" date="2018-08" db="EMBL/GenBank/DDBJ databases">
        <title>Thalassotalea euphylliae genome.</title>
        <authorList>
            <person name="Summers S."/>
            <person name="Rice S.A."/>
            <person name="Freckelton M.L."/>
            <person name="Nedved B.T."/>
            <person name="Hadfield M.G."/>
        </authorList>
    </citation>
    <scope>NUCLEOTIDE SEQUENCE [LARGE SCALE GENOMIC DNA]</scope>
    <source>
        <strain evidence="1 2">H2</strain>
    </source>
</reference>
<accession>A0A3E0UFD8</accession>